<dbReference type="KEGG" id="mfy:HH212_01585"/>
<accession>A0A7Z2VTC3</accession>
<evidence type="ECO:0000313" key="1">
    <source>
        <dbReference type="EMBL" id="QJD98891.1"/>
    </source>
</evidence>
<keyword evidence="2" id="KW-1185">Reference proteome</keyword>
<reference evidence="1 2" key="1">
    <citation type="submission" date="2020-04" db="EMBL/GenBank/DDBJ databases">
        <title>Genome sequencing of novel species.</title>
        <authorList>
            <person name="Heo J."/>
            <person name="Kim S.-J."/>
            <person name="Kim J.-S."/>
            <person name="Hong S.-B."/>
            <person name="Kwon S.-W."/>
        </authorList>
    </citation>
    <scope>NUCLEOTIDE SEQUENCE [LARGE SCALE GENOMIC DNA]</scope>
    <source>
        <strain evidence="1 2">GN2-R2</strain>
    </source>
</reference>
<dbReference type="RefSeq" id="WP_169433788.1">
    <property type="nucleotide sequence ID" value="NZ_CP051685.1"/>
</dbReference>
<dbReference type="Proteomes" id="UP000502415">
    <property type="component" value="Chromosome"/>
</dbReference>
<evidence type="ECO:0008006" key="3">
    <source>
        <dbReference type="Google" id="ProtNLM"/>
    </source>
</evidence>
<name>A0A7Z2VTC3_9BURK</name>
<dbReference type="EMBL" id="CP051685">
    <property type="protein sequence ID" value="QJD98891.1"/>
    <property type="molecule type" value="Genomic_DNA"/>
</dbReference>
<proteinExistence type="predicted"/>
<organism evidence="1 2">
    <name type="scientific">Massilia forsythiae</name>
    <dbReference type="NCBI Taxonomy" id="2728020"/>
    <lineage>
        <taxon>Bacteria</taxon>
        <taxon>Pseudomonadati</taxon>
        <taxon>Pseudomonadota</taxon>
        <taxon>Betaproteobacteria</taxon>
        <taxon>Burkholderiales</taxon>
        <taxon>Oxalobacteraceae</taxon>
        <taxon>Telluria group</taxon>
        <taxon>Massilia</taxon>
    </lineage>
</organism>
<evidence type="ECO:0000313" key="2">
    <source>
        <dbReference type="Proteomes" id="UP000502415"/>
    </source>
</evidence>
<protein>
    <recommendedName>
        <fullName evidence="3">Phasin family protein</fullName>
    </recommendedName>
</protein>
<dbReference type="AlphaFoldDB" id="A0A7Z2VTC3"/>
<gene>
    <name evidence="1" type="ORF">HH212_01585</name>
</gene>
<sequence>MAASTTHGIAFPAFTPAFDNSVFDTWVKVGTVYKEAMDASAQNLFFSSARIVQEQTLRAMVTAAHSCAEALAQNAVQVQQQSVARFSAANQKAAEIMGRAWIEGMTPKMTTAR</sequence>